<dbReference type="OrthoDB" id="4188844at2759"/>
<dbReference type="STRING" id="985895.E5ABS0"/>
<dbReference type="eggNOG" id="ENOG502SQDE">
    <property type="taxonomic scope" value="Eukaryota"/>
</dbReference>
<dbReference type="HOGENOM" id="CLU_123431_0_0_1"/>
<gene>
    <name evidence="1" type="ORF">LEMA_P022410.1</name>
</gene>
<proteinExistence type="predicted"/>
<evidence type="ECO:0000313" key="2">
    <source>
        <dbReference type="Proteomes" id="UP000002668"/>
    </source>
</evidence>
<sequence>MDNRAVRLPPNARRNIFHTSSRRQNLTTIRPDHQMPANIFQQPSEEEFVERDAQGEYKIAAPHPVYKNMVALSGAPEEDEESNQDNEVIGLYEKRNSHWDPKLVEEEIRAALKNSLRKKVASIEHDRWMFEGEGDTGKK</sequence>
<keyword evidence="2" id="KW-1185">Reference proteome</keyword>
<dbReference type="RefSeq" id="XP_003844590.1">
    <property type="nucleotide sequence ID" value="XM_003844542.1"/>
</dbReference>
<dbReference type="EMBL" id="FP929138">
    <property type="protein sequence ID" value="CBY01111.1"/>
    <property type="molecule type" value="Genomic_DNA"/>
</dbReference>
<dbReference type="OMA" id="MDNRAIR"/>
<evidence type="ECO:0000313" key="1">
    <source>
        <dbReference type="EMBL" id="CBY01111.1"/>
    </source>
</evidence>
<protein>
    <submittedName>
        <fullName evidence="1">Uncharacterized protein</fullName>
    </submittedName>
</protein>
<dbReference type="InParanoid" id="E5ABS0"/>
<dbReference type="Proteomes" id="UP000002668">
    <property type="component" value="Genome"/>
</dbReference>
<name>E5ABS0_LEPMJ</name>
<dbReference type="VEuPathDB" id="FungiDB:LEMA_P022410.1"/>
<reference evidence="2" key="1">
    <citation type="journal article" date="2011" name="Nat. Commun.">
        <title>Effector diversification within compartments of the Leptosphaeria maculans genome affected by Repeat-Induced Point mutations.</title>
        <authorList>
            <person name="Rouxel T."/>
            <person name="Grandaubert J."/>
            <person name="Hane J.K."/>
            <person name="Hoede C."/>
            <person name="van de Wouw A.P."/>
            <person name="Couloux A."/>
            <person name="Dominguez V."/>
            <person name="Anthouard V."/>
            <person name="Bally P."/>
            <person name="Bourras S."/>
            <person name="Cozijnsen A.J."/>
            <person name="Ciuffetti L.M."/>
            <person name="Degrave A."/>
            <person name="Dilmaghani A."/>
            <person name="Duret L."/>
            <person name="Fudal I."/>
            <person name="Goodwin S.B."/>
            <person name="Gout L."/>
            <person name="Glaser N."/>
            <person name="Linglin J."/>
            <person name="Kema G.H.J."/>
            <person name="Lapalu N."/>
            <person name="Lawrence C.B."/>
            <person name="May K."/>
            <person name="Meyer M."/>
            <person name="Ollivier B."/>
            <person name="Poulain J."/>
            <person name="Schoch C.L."/>
            <person name="Simon A."/>
            <person name="Spatafora J.W."/>
            <person name="Stachowiak A."/>
            <person name="Turgeon B.G."/>
            <person name="Tyler B.M."/>
            <person name="Vincent D."/>
            <person name="Weissenbach J."/>
            <person name="Amselem J."/>
            <person name="Quesneville H."/>
            <person name="Oliver R.P."/>
            <person name="Wincker P."/>
            <person name="Balesdent M.-H."/>
            <person name="Howlett B.J."/>
        </authorList>
    </citation>
    <scope>NUCLEOTIDE SEQUENCE [LARGE SCALE GENOMIC DNA]</scope>
    <source>
        <strain evidence="2">JN3 / isolate v23.1.3 / race Av1-4-5-6-7-8</strain>
    </source>
</reference>
<dbReference type="GeneID" id="13292207"/>
<accession>E5ABS0</accession>
<dbReference type="AlphaFoldDB" id="E5ABS0"/>
<organism evidence="2">
    <name type="scientific">Leptosphaeria maculans (strain JN3 / isolate v23.1.3 / race Av1-4-5-6-7-8)</name>
    <name type="common">Blackleg fungus</name>
    <name type="synonym">Phoma lingam</name>
    <dbReference type="NCBI Taxonomy" id="985895"/>
    <lineage>
        <taxon>Eukaryota</taxon>
        <taxon>Fungi</taxon>
        <taxon>Dikarya</taxon>
        <taxon>Ascomycota</taxon>
        <taxon>Pezizomycotina</taxon>
        <taxon>Dothideomycetes</taxon>
        <taxon>Pleosporomycetidae</taxon>
        <taxon>Pleosporales</taxon>
        <taxon>Pleosporineae</taxon>
        <taxon>Leptosphaeriaceae</taxon>
        <taxon>Plenodomus</taxon>
        <taxon>Plenodomus lingam/Leptosphaeria maculans species complex</taxon>
    </lineage>
</organism>